<reference evidence="1 2" key="1">
    <citation type="journal article" date="2021" name="Microb. Ecol.">
        <title>Candidatus Mesenet longicola: Novel Endosymbionts of Brontispa longissima that Induce Cytoplasmic Incompatibility.</title>
        <authorList>
            <person name="Takano S."/>
            <person name="Gotoh Y."/>
            <person name="Hayashi T."/>
        </authorList>
    </citation>
    <scope>NUCLEOTIDE SEQUENCE [LARGE SCALE GENOMIC DNA]</scope>
    <source>
        <strain evidence="1">L5</strain>
    </source>
</reference>
<protein>
    <submittedName>
        <fullName evidence="1">Uncharacterized protein</fullName>
    </submittedName>
</protein>
<dbReference type="EMBL" id="BNGU01000052">
    <property type="protein sequence ID" value="GHM59963.1"/>
    <property type="molecule type" value="Genomic_DNA"/>
</dbReference>
<keyword evidence="2" id="KW-1185">Reference proteome</keyword>
<evidence type="ECO:0000313" key="2">
    <source>
        <dbReference type="Proteomes" id="UP000637906"/>
    </source>
</evidence>
<dbReference type="AlphaFoldDB" id="A0A8J3HTG9"/>
<accession>A0A8J3HTG9</accession>
<name>A0A8J3HTG9_9RICK</name>
<evidence type="ECO:0000313" key="1">
    <source>
        <dbReference type="EMBL" id="GHM59963.1"/>
    </source>
</evidence>
<proteinExistence type="predicted"/>
<dbReference type="Proteomes" id="UP000637906">
    <property type="component" value="Unassembled WGS sequence"/>
</dbReference>
<comment type="caution">
    <text evidence="1">The sequence shown here is derived from an EMBL/GenBank/DDBJ whole genome shotgun (WGS) entry which is preliminary data.</text>
</comment>
<sequence length="214" mass="24519">MNLKVTIKLLFYLLVSTVLVATLSLGNTYNRKLKLLNDNIARKNKIISSQIIDIQKKEAILVSNLDLWKRISSTNIHNSKYIANLNNLINELHKSYKILNPEILISIPQEAKTFYNDKYIKVIKSEINLHFSSISDKNVFLFMNALNTLPGYVKIKSFSLAREKEITPKIIEYATNGNLTPTVTGHITFDWYSLFVSIQESEVEKISQKIGKII</sequence>
<organism evidence="1 2">
    <name type="scientific">Candidatus Mesenet longicola</name>
    <dbReference type="NCBI Taxonomy" id="1892558"/>
    <lineage>
        <taxon>Bacteria</taxon>
        <taxon>Pseudomonadati</taxon>
        <taxon>Pseudomonadota</taxon>
        <taxon>Alphaproteobacteria</taxon>
        <taxon>Rickettsiales</taxon>
        <taxon>Anaplasmataceae</taxon>
        <taxon>Candidatus Mesenet</taxon>
    </lineage>
</organism>
<gene>
    <name evidence="1" type="ORF">sL5_09560</name>
</gene>